<sequence>MRTTSVFRLAAAAVLAATLAATLAAPLSACGQQQSSQSSGAPSATSQDAAPKTDSQGGDAPQGSNPASKQAAEQYRDCLTAAGVPAQIMDGNWVVLQWTGDGSGSVSSGSTDGDRDKAIKECQAKVPDYHDPDFNTK</sequence>
<feature type="region of interest" description="Disordered" evidence="1">
    <location>
        <begin position="99"/>
        <end position="137"/>
    </location>
</feature>
<name>A0A6N2QZA5_BIFBR</name>
<evidence type="ECO:0000256" key="1">
    <source>
        <dbReference type="SAM" id="MobiDB-lite"/>
    </source>
</evidence>
<keyword evidence="2" id="KW-0732">Signal</keyword>
<proteinExistence type="predicted"/>
<protein>
    <submittedName>
        <fullName evidence="3">Uncharacterized protein</fullName>
    </submittedName>
</protein>
<organism evidence="3">
    <name type="scientific">Bifidobacterium breve</name>
    <dbReference type="NCBI Taxonomy" id="1685"/>
    <lineage>
        <taxon>Bacteria</taxon>
        <taxon>Bacillati</taxon>
        <taxon>Actinomycetota</taxon>
        <taxon>Actinomycetes</taxon>
        <taxon>Bifidobacteriales</taxon>
        <taxon>Bifidobacteriaceae</taxon>
        <taxon>Bifidobacterium</taxon>
    </lineage>
</organism>
<evidence type="ECO:0000313" key="3">
    <source>
        <dbReference type="EMBL" id="VYS73973.1"/>
    </source>
</evidence>
<dbReference type="RefSeq" id="WP_106628441.1">
    <property type="nucleotide sequence ID" value="NZ_CACRSN010000004.1"/>
</dbReference>
<feature type="compositionally biased region" description="Low complexity" evidence="1">
    <location>
        <begin position="29"/>
        <end position="47"/>
    </location>
</feature>
<feature type="region of interest" description="Disordered" evidence="1">
    <location>
        <begin position="29"/>
        <end position="73"/>
    </location>
</feature>
<feature type="signal peptide" evidence="2">
    <location>
        <begin position="1"/>
        <end position="24"/>
    </location>
</feature>
<feature type="chain" id="PRO_5043635702" evidence="2">
    <location>
        <begin position="25"/>
        <end position="137"/>
    </location>
</feature>
<accession>A0A6N2QZA5</accession>
<reference evidence="3" key="1">
    <citation type="submission" date="2019-11" db="EMBL/GenBank/DDBJ databases">
        <authorList>
            <person name="Feng L."/>
        </authorList>
    </citation>
    <scope>NUCLEOTIDE SEQUENCE</scope>
    <source>
        <strain evidence="3">BbreveLFYP81</strain>
    </source>
</reference>
<gene>
    <name evidence="3" type="ORF">BBLFYP81_00099</name>
</gene>
<feature type="compositionally biased region" description="Basic and acidic residues" evidence="1">
    <location>
        <begin position="112"/>
        <end position="137"/>
    </location>
</feature>
<dbReference type="AlphaFoldDB" id="A0A6N2QZA5"/>
<evidence type="ECO:0000256" key="2">
    <source>
        <dbReference type="SAM" id="SignalP"/>
    </source>
</evidence>
<dbReference type="EMBL" id="CACRSN010000004">
    <property type="protein sequence ID" value="VYS73973.1"/>
    <property type="molecule type" value="Genomic_DNA"/>
</dbReference>